<sequence length="133" mass="14846">MPARLQGCKAVLKIQEHSPDRGIRAPLLNLPISGQRGRSATSLFPTIEGELRLSLLGFAHAQQLPGHLRRLPCPRQFQKEVSPGSPHAKEPPQELLRTERQCPVKARTGLRFVAQAHRSHLLGKSRPQQMPYS</sequence>
<evidence type="ECO:0000256" key="1">
    <source>
        <dbReference type="SAM" id="MobiDB-lite"/>
    </source>
</evidence>
<name>A0AAV7TGZ8_PLEWA</name>
<feature type="compositionally biased region" description="Basic and acidic residues" evidence="1">
    <location>
        <begin position="87"/>
        <end position="100"/>
    </location>
</feature>
<dbReference type="AlphaFoldDB" id="A0AAV7TGZ8"/>
<reference evidence="2" key="1">
    <citation type="journal article" date="2022" name="bioRxiv">
        <title>Sequencing and chromosome-scale assembly of the giantPleurodeles waltlgenome.</title>
        <authorList>
            <person name="Brown T."/>
            <person name="Elewa A."/>
            <person name="Iarovenko S."/>
            <person name="Subramanian E."/>
            <person name="Araus A.J."/>
            <person name="Petzold A."/>
            <person name="Susuki M."/>
            <person name="Suzuki K.-i.T."/>
            <person name="Hayashi T."/>
            <person name="Toyoda A."/>
            <person name="Oliveira C."/>
            <person name="Osipova E."/>
            <person name="Leigh N.D."/>
            <person name="Simon A."/>
            <person name="Yun M.H."/>
        </authorList>
    </citation>
    <scope>NUCLEOTIDE SEQUENCE</scope>
    <source>
        <strain evidence="2">20211129_DDA</strain>
        <tissue evidence="2">Liver</tissue>
    </source>
</reference>
<protein>
    <submittedName>
        <fullName evidence="2">Uncharacterized protein</fullName>
    </submittedName>
</protein>
<dbReference type="Proteomes" id="UP001066276">
    <property type="component" value="Chromosome 3_2"/>
</dbReference>
<feature type="region of interest" description="Disordered" evidence="1">
    <location>
        <begin position="77"/>
        <end position="100"/>
    </location>
</feature>
<gene>
    <name evidence="2" type="ORF">NDU88_001148</name>
</gene>
<comment type="caution">
    <text evidence="2">The sequence shown here is derived from an EMBL/GenBank/DDBJ whole genome shotgun (WGS) entry which is preliminary data.</text>
</comment>
<organism evidence="2 3">
    <name type="scientific">Pleurodeles waltl</name>
    <name type="common">Iberian ribbed newt</name>
    <dbReference type="NCBI Taxonomy" id="8319"/>
    <lineage>
        <taxon>Eukaryota</taxon>
        <taxon>Metazoa</taxon>
        <taxon>Chordata</taxon>
        <taxon>Craniata</taxon>
        <taxon>Vertebrata</taxon>
        <taxon>Euteleostomi</taxon>
        <taxon>Amphibia</taxon>
        <taxon>Batrachia</taxon>
        <taxon>Caudata</taxon>
        <taxon>Salamandroidea</taxon>
        <taxon>Salamandridae</taxon>
        <taxon>Pleurodelinae</taxon>
        <taxon>Pleurodeles</taxon>
    </lineage>
</organism>
<proteinExistence type="predicted"/>
<evidence type="ECO:0000313" key="3">
    <source>
        <dbReference type="Proteomes" id="UP001066276"/>
    </source>
</evidence>
<accession>A0AAV7TGZ8</accession>
<keyword evidence="3" id="KW-1185">Reference proteome</keyword>
<dbReference type="EMBL" id="JANPWB010000006">
    <property type="protein sequence ID" value="KAJ1175863.1"/>
    <property type="molecule type" value="Genomic_DNA"/>
</dbReference>
<evidence type="ECO:0000313" key="2">
    <source>
        <dbReference type="EMBL" id="KAJ1175863.1"/>
    </source>
</evidence>